<feature type="region of interest" description="Disordered" evidence="2">
    <location>
        <begin position="297"/>
        <end position="383"/>
    </location>
</feature>
<keyword evidence="1" id="KW-0175">Coiled coil</keyword>
<feature type="region of interest" description="Disordered" evidence="2">
    <location>
        <begin position="1"/>
        <end position="225"/>
    </location>
</feature>
<name>A0A1E1KBP1_9HELO</name>
<proteinExistence type="predicted"/>
<gene>
    <name evidence="3" type="ORF">RCO7_05711</name>
</gene>
<accession>A0A1E1KBP1</accession>
<feature type="coiled-coil region" evidence="1">
    <location>
        <begin position="244"/>
        <end position="278"/>
    </location>
</feature>
<feature type="compositionally biased region" description="Polar residues" evidence="2">
    <location>
        <begin position="164"/>
        <end position="184"/>
    </location>
</feature>
<keyword evidence="4" id="KW-1185">Reference proteome</keyword>
<feature type="compositionally biased region" description="Low complexity" evidence="2">
    <location>
        <begin position="105"/>
        <end position="123"/>
    </location>
</feature>
<feature type="compositionally biased region" description="Polar residues" evidence="2">
    <location>
        <begin position="192"/>
        <end position="209"/>
    </location>
</feature>
<evidence type="ECO:0000313" key="3">
    <source>
        <dbReference type="EMBL" id="CZS95468.1"/>
    </source>
</evidence>
<feature type="compositionally biased region" description="Basic and acidic residues" evidence="2">
    <location>
        <begin position="87"/>
        <end position="104"/>
    </location>
</feature>
<dbReference type="InParanoid" id="A0A1E1KBP1"/>
<dbReference type="AlphaFoldDB" id="A0A1E1KBP1"/>
<evidence type="ECO:0000313" key="4">
    <source>
        <dbReference type="Proteomes" id="UP000178129"/>
    </source>
</evidence>
<organism evidence="3 4">
    <name type="scientific">Rhynchosporium graminicola</name>
    <dbReference type="NCBI Taxonomy" id="2792576"/>
    <lineage>
        <taxon>Eukaryota</taxon>
        <taxon>Fungi</taxon>
        <taxon>Dikarya</taxon>
        <taxon>Ascomycota</taxon>
        <taxon>Pezizomycotina</taxon>
        <taxon>Leotiomycetes</taxon>
        <taxon>Helotiales</taxon>
        <taxon>Ploettnerulaceae</taxon>
        <taxon>Rhynchosporium</taxon>
    </lineage>
</organism>
<sequence>MQTSQNRALPREVEDRRRGSKHYYSDVYENPDQLGVQRSPVRETAPRLPQHQVSIEPGIPIANNASYRQRGAGEDMSRPPSYSNGAPHEELLNKTNEAIKRRQEQQQLQQRQLDQSQQQAASRRQGRGYRRTEESGDQSPTTSVPSDRSNWTDREVPREINISGPGSNQTNPVSNNRQSLPNTRTRADPVPRQQSPRVAAPQSAQSRYQGQRGPENGEVAGETIPRLQSPSVMSSVLKPLNGKIMEYNAQMDEAQKLMDNLDSEILALQSRRLKAEQLHLAAKTKHDDYRRQYQGVERAMRGEPEVSFSRLSVESERPNTQQTVQTAMHAQQQQQQPQQQRRENQFGGEGGNPAMRSRTESWNSMGDGKRESKGFKLRNIFGS</sequence>
<dbReference type="STRING" id="914237.A0A1E1KBP1"/>
<feature type="compositionally biased region" description="Polar residues" evidence="2">
    <location>
        <begin position="137"/>
        <end position="149"/>
    </location>
</feature>
<reference evidence="4" key="1">
    <citation type="submission" date="2016-03" db="EMBL/GenBank/DDBJ databases">
        <authorList>
            <person name="Ploux O."/>
        </authorList>
    </citation>
    <scope>NUCLEOTIDE SEQUENCE [LARGE SCALE GENOMIC DNA]</scope>
    <source>
        <strain evidence="4">UK7</strain>
    </source>
</reference>
<protein>
    <submittedName>
        <fullName evidence="3">Uncharacterized protein</fullName>
    </submittedName>
</protein>
<dbReference type="EMBL" id="FJUW01000010">
    <property type="protein sequence ID" value="CZS95468.1"/>
    <property type="molecule type" value="Genomic_DNA"/>
</dbReference>
<comment type="caution">
    <text evidence="3">The sequence shown here is derived from an EMBL/GenBank/DDBJ whole genome shotgun (WGS) entry which is preliminary data.</text>
</comment>
<evidence type="ECO:0000256" key="1">
    <source>
        <dbReference type="SAM" id="Coils"/>
    </source>
</evidence>
<dbReference type="Proteomes" id="UP000178129">
    <property type="component" value="Unassembled WGS sequence"/>
</dbReference>
<feature type="compositionally biased region" description="Low complexity" evidence="2">
    <location>
        <begin position="320"/>
        <end position="339"/>
    </location>
</feature>
<evidence type="ECO:0000256" key="2">
    <source>
        <dbReference type="SAM" id="MobiDB-lite"/>
    </source>
</evidence>